<feature type="compositionally biased region" description="Low complexity" evidence="1">
    <location>
        <begin position="82"/>
        <end position="99"/>
    </location>
</feature>
<name>B6TGW2_MAIZE</name>
<proteinExistence type="evidence at transcript level"/>
<dbReference type="Pfam" id="PF17352">
    <property type="entry name" value="MFS18"/>
    <property type="match status" value="1"/>
</dbReference>
<dbReference type="EMBL" id="EU964227">
    <property type="protein sequence ID" value="ACG36345.1"/>
    <property type="molecule type" value="mRNA"/>
</dbReference>
<reference evidence="2" key="1">
    <citation type="journal article" date="2009" name="Plant Mol. Biol.">
        <title>Insights into corn genes derived from large-scale cDNA sequencing.</title>
        <authorList>
            <person name="Alexandrov N.N."/>
            <person name="Brover V.V."/>
            <person name="Freidin S."/>
            <person name="Troukhan M.E."/>
            <person name="Tatarinova T.V."/>
            <person name="Zhang H."/>
            <person name="Swaller T.J."/>
            <person name="Lu Y.P."/>
            <person name="Bouck J."/>
            <person name="Flavell R.B."/>
            <person name="Feldmann K.A."/>
        </authorList>
    </citation>
    <scope>NUCLEOTIDE SEQUENCE</scope>
</reference>
<accession>B6TGW2</accession>
<feature type="compositionally biased region" description="Low complexity" evidence="1">
    <location>
        <begin position="10"/>
        <end position="24"/>
    </location>
</feature>
<organism evidence="2">
    <name type="scientific">Zea mays</name>
    <name type="common">Maize</name>
    <dbReference type="NCBI Taxonomy" id="4577"/>
    <lineage>
        <taxon>Eukaryota</taxon>
        <taxon>Viridiplantae</taxon>
        <taxon>Streptophyta</taxon>
        <taxon>Embryophyta</taxon>
        <taxon>Tracheophyta</taxon>
        <taxon>Spermatophyta</taxon>
        <taxon>Magnoliopsida</taxon>
        <taxon>Liliopsida</taxon>
        <taxon>Poales</taxon>
        <taxon>Poaceae</taxon>
        <taxon>PACMAD clade</taxon>
        <taxon>Panicoideae</taxon>
        <taxon>Andropogonodae</taxon>
        <taxon>Andropogoneae</taxon>
        <taxon>Tripsacinae</taxon>
        <taxon>Zea</taxon>
    </lineage>
</organism>
<dbReference type="InterPro" id="IPR035322">
    <property type="entry name" value="MFS18"/>
</dbReference>
<feature type="region of interest" description="Disordered" evidence="1">
    <location>
        <begin position="1"/>
        <end position="99"/>
    </location>
</feature>
<evidence type="ECO:0000313" key="2">
    <source>
        <dbReference type="EMBL" id="ACG36345.1"/>
    </source>
</evidence>
<evidence type="ECO:0000256" key="1">
    <source>
        <dbReference type="SAM" id="MobiDB-lite"/>
    </source>
</evidence>
<sequence length="99" mass="9306">MRWCSRRPSRPSTASAAARPPASGGLPGTSSGGSSIPAFSMPGSGSSLPGGSFLPGSSGSIGSMPLFSGGSPAFSGFGGMPGSPAAGSVSVVPVHGSKP</sequence>
<dbReference type="AlphaFoldDB" id="B6TGW2"/>
<feature type="compositionally biased region" description="Low complexity" evidence="1">
    <location>
        <begin position="32"/>
        <end position="75"/>
    </location>
</feature>
<protein>
    <submittedName>
        <fullName evidence="2">MFS18 protein</fullName>
    </submittedName>
</protein>